<evidence type="ECO:0000256" key="2">
    <source>
        <dbReference type="ARBA" id="ARBA00022741"/>
    </source>
</evidence>
<dbReference type="GO" id="GO:0006952">
    <property type="term" value="P:defense response"/>
    <property type="evidence" value="ECO:0007669"/>
    <property type="project" value="UniProtKB-KW"/>
</dbReference>
<keyword evidence="4" id="KW-0067">ATP-binding</keyword>
<keyword evidence="2" id="KW-0547">Nucleotide-binding</keyword>
<reference evidence="10 11" key="1">
    <citation type="submission" date="2024-11" db="EMBL/GenBank/DDBJ databases">
        <title>Chromosome-level genome assembly of Eucalyptus globulus Labill. provides insights into its genome evolution.</title>
        <authorList>
            <person name="Li X."/>
        </authorList>
    </citation>
    <scope>NUCLEOTIDE SEQUENCE [LARGE SCALE GENOMIC DNA]</scope>
    <source>
        <strain evidence="10">CL2024</strain>
        <tissue evidence="10">Fresh tender leaves</tissue>
    </source>
</reference>
<dbReference type="InterPro" id="IPR058922">
    <property type="entry name" value="WHD_DRP"/>
</dbReference>
<dbReference type="SUPFAM" id="SSF52540">
    <property type="entry name" value="P-loop containing nucleoside triphosphate hydrolases"/>
    <property type="match status" value="1"/>
</dbReference>
<dbReference type="InterPro" id="IPR002182">
    <property type="entry name" value="NB-ARC"/>
</dbReference>
<evidence type="ECO:0000313" key="11">
    <source>
        <dbReference type="Proteomes" id="UP001634007"/>
    </source>
</evidence>
<dbReference type="Proteomes" id="UP001634007">
    <property type="component" value="Unassembled WGS sequence"/>
</dbReference>
<dbReference type="Gene3D" id="1.10.10.10">
    <property type="entry name" value="Winged helix-like DNA-binding domain superfamily/Winged helix DNA-binding domain"/>
    <property type="match status" value="1"/>
</dbReference>
<dbReference type="Gene3D" id="1.10.8.430">
    <property type="entry name" value="Helical domain of apoptotic protease-activating factors"/>
    <property type="match status" value="1"/>
</dbReference>
<dbReference type="GO" id="GO:0005524">
    <property type="term" value="F:ATP binding"/>
    <property type="evidence" value="ECO:0007669"/>
    <property type="project" value="UniProtKB-KW"/>
</dbReference>
<dbReference type="GO" id="GO:0051707">
    <property type="term" value="P:response to other organism"/>
    <property type="evidence" value="ECO:0007669"/>
    <property type="project" value="UniProtKB-ARBA"/>
</dbReference>
<dbReference type="Pfam" id="PF18052">
    <property type="entry name" value="Rx_N"/>
    <property type="match status" value="1"/>
</dbReference>
<evidence type="ECO:0000256" key="4">
    <source>
        <dbReference type="ARBA" id="ARBA00022840"/>
    </source>
</evidence>
<proteinExistence type="predicted"/>
<feature type="domain" description="Disease resistance protein winged helix" evidence="8">
    <location>
        <begin position="428"/>
        <end position="498"/>
    </location>
</feature>
<dbReference type="InterPro" id="IPR055414">
    <property type="entry name" value="LRR_R13L4/SHOC2-like"/>
</dbReference>
<evidence type="ECO:0000259" key="8">
    <source>
        <dbReference type="Pfam" id="PF23559"/>
    </source>
</evidence>
<feature type="domain" description="NB-ARC" evidence="6">
    <location>
        <begin position="173"/>
        <end position="344"/>
    </location>
</feature>
<dbReference type="FunFam" id="1.10.10.10:FF:000322">
    <property type="entry name" value="Probable disease resistance protein At1g63360"/>
    <property type="match status" value="1"/>
</dbReference>
<accession>A0ABD3KMA2</accession>
<keyword evidence="5" id="KW-0175">Coiled coil</keyword>
<evidence type="ECO:0000256" key="3">
    <source>
        <dbReference type="ARBA" id="ARBA00022821"/>
    </source>
</evidence>
<dbReference type="InterPro" id="IPR036388">
    <property type="entry name" value="WH-like_DNA-bd_sf"/>
</dbReference>
<comment type="caution">
    <text evidence="10">The sequence shown here is derived from an EMBL/GenBank/DDBJ whole genome shotgun (WGS) entry which is preliminary data.</text>
</comment>
<evidence type="ECO:0000259" key="7">
    <source>
        <dbReference type="Pfam" id="PF18052"/>
    </source>
</evidence>
<name>A0ABD3KMA2_EUCGL</name>
<keyword evidence="11" id="KW-1185">Reference proteome</keyword>
<sequence length="860" mass="98363">MAESFLFSVAQGVLGKIASQAFQEAVAIYSVEDKIHELENTLAAITAVLLDAEEQQAENRSLQLWLGRLRDVLYDAEDLLDELECEALRKQVISRYGGVKEKVHRFFSLSNPVILRAKINHKINEIRETLSKIFIDKNQFGLNVRSVDNGMGHSRSREMTHSFINKLDVVGRDADKQKIIEILMRPDHKNLSVVPIVGIGGMGKTALAKSVCNDDGVKAQFELLLWVCVPEDFDLKKTIDGIIKDANSQSLSNLDIQPLQTILRNTIKDKKFLLVLDDVWSNDRSRWEELKSLLTEGAHGSKIIVTTRSSEVASMMGTHPTHNLESLSHEDSMALFTKWAFDQNEKQPCPYLLDIGNDIVKKCQGVPLLVKTMGSLLYTKDEERYWAHIRDSEIWKLVEQKKDVLPVLKLSYDHLPSHLKRCFATFSLFPRGYEIRSDVLVMLWMSLGLISSSTKKLALEDVGVDYIKVLWKRSLIQEVEEWALYLNFKMHDLVHSLAMIVAQDDCSVVGLDTVEISERVRYISFSTNSLEGISNFDGVPPFLRKPTSKRLHAIHSQFDVDGVITREFARICISKCNHLRYLNLENGNFEELPSSICNLKQLRLLFLGYNKRLKKLPDSICELQSLLYLYFEVCLELGDLPKKMKRLISLRELCVTTKQMSLQESGIQYLENLEFLGFRRCQNLRVFFEGACQLTSLRKLEIVDCVGPISLPFVELIALESLLLNNCKLKLTQDNKSKFPSNLRTLSIQNFEQVVELLQCLDESAYSLEYFAVCDCPSFTAIPVWLPNHIRLRVIRLTRCPNLSSIPQEFQSLIALKELGIEYCGELSERCRPTIGKDWPNIAHIPRIELDLERVQWMED</sequence>
<dbReference type="CDD" id="cd14798">
    <property type="entry name" value="RX-CC_like"/>
    <property type="match status" value="1"/>
</dbReference>
<dbReference type="PRINTS" id="PR00364">
    <property type="entry name" value="DISEASERSIST"/>
</dbReference>
<keyword evidence="3" id="KW-0611">Plant defense</keyword>
<dbReference type="Gene3D" id="1.20.5.4130">
    <property type="match status" value="1"/>
</dbReference>
<dbReference type="AlphaFoldDB" id="A0ABD3KMA2"/>
<gene>
    <name evidence="10" type="ORF">ACJRO7_021674</name>
</gene>
<evidence type="ECO:0000259" key="6">
    <source>
        <dbReference type="Pfam" id="PF00931"/>
    </source>
</evidence>
<dbReference type="InterPro" id="IPR038005">
    <property type="entry name" value="RX-like_CC"/>
</dbReference>
<dbReference type="Pfam" id="PF23598">
    <property type="entry name" value="LRR_14"/>
    <property type="match status" value="1"/>
</dbReference>
<dbReference type="InterPro" id="IPR042197">
    <property type="entry name" value="Apaf_helical"/>
</dbReference>
<keyword evidence="1" id="KW-0677">Repeat</keyword>
<feature type="domain" description="Disease resistance N-terminal" evidence="7">
    <location>
        <begin position="11"/>
        <end position="95"/>
    </location>
</feature>
<dbReference type="FunFam" id="3.40.50.300:FF:001091">
    <property type="entry name" value="Probable disease resistance protein At1g61300"/>
    <property type="match status" value="1"/>
</dbReference>
<feature type="domain" description="Disease resistance R13L4/SHOC-2-like LRR" evidence="9">
    <location>
        <begin position="573"/>
        <end position="750"/>
    </location>
</feature>
<protein>
    <submittedName>
        <fullName evidence="10">Uncharacterized protein</fullName>
    </submittedName>
</protein>
<dbReference type="SUPFAM" id="SSF52058">
    <property type="entry name" value="L domain-like"/>
    <property type="match status" value="1"/>
</dbReference>
<dbReference type="EMBL" id="JBJKBG010000005">
    <property type="protein sequence ID" value="KAL3740427.1"/>
    <property type="molecule type" value="Genomic_DNA"/>
</dbReference>
<dbReference type="InterPro" id="IPR027417">
    <property type="entry name" value="P-loop_NTPase"/>
</dbReference>
<dbReference type="PANTHER" id="PTHR36766">
    <property type="entry name" value="PLANT BROAD-SPECTRUM MILDEW RESISTANCE PROTEIN RPW8"/>
    <property type="match status" value="1"/>
</dbReference>
<feature type="coiled-coil region" evidence="5">
    <location>
        <begin position="35"/>
        <end position="86"/>
    </location>
</feature>
<dbReference type="Gene3D" id="3.40.50.300">
    <property type="entry name" value="P-loop containing nucleotide triphosphate hydrolases"/>
    <property type="match status" value="1"/>
</dbReference>
<dbReference type="Pfam" id="PF23559">
    <property type="entry name" value="WHD_DRP"/>
    <property type="match status" value="1"/>
</dbReference>
<dbReference type="Pfam" id="PF00931">
    <property type="entry name" value="NB-ARC"/>
    <property type="match status" value="1"/>
</dbReference>
<evidence type="ECO:0000259" key="9">
    <source>
        <dbReference type="Pfam" id="PF23598"/>
    </source>
</evidence>
<evidence type="ECO:0000256" key="1">
    <source>
        <dbReference type="ARBA" id="ARBA00022737"/>
    </source>
</evidence>
<dbReference type="Gene3D" id="3.80.10.10">
    <property type="entry name" value="Ribonuclease Inhibitor"/>
    <property type="match status" value="1"/>
</dbReference>
<evidence type="ECO:0000256" key="5">
    <source>
        <dbReference type="SAM" id="Coils"/>
    </source>
</evidence>
<dbReference type="PANTHER" id="PTHR36766:SF67">
    <property type="entry name" value="DISEASE RESISTANCE PROTEIN RGA3"/>
    <property type="match status" value="1"/>
</dbReference>
<organism evidence="10 11">
    <name type="scientific">Eucalyptus globulus</name>
    <name type="common">Tasmanian blue gum</name>
    <dbReference type="NCBI Taxonomy" id="34317"/>
    <lineage>
        <taxon>Eukaryota</taxon>
        <taxon>Viridiplantae</taxon>
        <taxon>Streptophyta</taxon>
        <taxon>Embryophyta</taxon>
        <taxon>Tracheophyta</taxon>
        <taxon>Spermatophyta</taxon>
        <taxon>Magnoliopsida</taxon>
        <taxon>eudicotyledons</taxon>
        <taxon>Gunneridae</taxon>
        <taxon>Pentapetalae</taxon>
        <taxon>rosids</taxon>
        <taxon>malvids</taxon>
        <taxon>Myrtales</taxon>
        <taxon>Myrtaceae</taxon>
        <taxon>Myrtoideae</taxon>
        <taxon>Eucalypteae</taxon>
        <taxon>Eucalyptus</taxon>
    </lineage>
</organism>
<dbReference type="InterPro" id="IPR032675">
    <property type="entry name" value="LRR_dom_sf"/>
</dbReference>
<evidence type="ECO:0000313" key="10">
    <source>
        <dbReference type="EMBL" id="KAL3740427.1"/>
    </source>
</evidence>
<dbReference type="InterPro" id="IPR041118">
    <property type="entry name" value="Rx_N"/>
</dbReference>